<dbReference type="InterPro" id="IPR003591">
    <property type="entry name" value="Leu-rich_rpt_typical-subtyp"/>
</dbReference>
<feature type="domain" description="Leucine-rich repeat-containing N-terminal plant-type" evidence="9">
    <location>
        <begin position="35"/>
        <end position="82"/>
    </location>
</feature>
<dbReference type="GO" id="GO:0051707">
    <property type="term" value="P:response to other organism"/>
    <property type="evidence" value="ECO:0007669"/>
    <property type="project" value="UniProtKB-ARBA"/>
</dbReference>
<protein>
    <recommendedName>
        <fullName evidence="9">Leucine-rich repeat-containing N-terminal plant-type domain-containing protein</fullName>
    </recommendedName>
</protein>
<feature type="transmembrane region" description="Helical" evidence="8">
    <location>
        <begin position="7"/>
        <end position="29"/>
    </location>
</feature>
<evidence type="ECO:0000256" key="8">
    <source>
        <dbReference type="SAM" id="Phobius"/>
    </source>
</evidence>
<accession>A0AA88U699</accession>
<keyword evidence="4" id="KW-0732">Signal</keyword>
<dbReference type="GO" id="GO:0006952">
    <property type="term" value="P:defense response"/>
    <property type="evidence" value="ECO:0007669"/>
    <property type="project" value="UniProtKB-ARBA"/>
</dbReference>
<evidence type="ECO:0000256" key="7">
    <source>
        <dbReference type="ARBA" id="ARBA00023136"/>
    </source>
</evidence>
<dbReference type="AlphaFoldDB" id="A0AA88U699"/>
<keyword evidence="7 8" id="KW-0472">Membrane</keyword>
<dbReference type="FunFam" id="3.80.10.10:FF:000400">
    <property type="entry name" value="Nuclear pore complex protein NUP107"/>
    <property type="match status" value="1"/>
</dbReference>
<keyword evidence="5" id="KW-0677">Repeat</keyword>
<dbReference type="Pfam" id="PF08263">
    <property type="entry name" value="LRRNT_2"/>
    <property type="match status" value="1"/>
</dbReference>
<evidence type="ECO:0000313" key="10">
    <source>
        <dbReference type="EMBL" id="KAK2970306.1"/>
    </source>
</evidence>
<evidence type="ECO:0000256" key="3">
    <source>
        <dbReference type="ARBA" id="ARBA00022692"/>
    </source>
</evidence>
<dbReference type="PANTHER" id="PTHR48009:SF7">
    <property type="entry name" value="LEUCINE-RICH REPEAT (LRR) FAMILY PROTEIN"/>
    <property type="match status" value="1"/>
</dbReference>
<evidence type="ECO:0000259" key="9">
    <source>
        <dbReference type="Pfam" id="PF08263"/>
    </source>
</evidence>
<proteinExistence type="predicted"/>
<dbReference type="Proteomes" id="UP001187471">
    <property type="component" value="Unassembled WGS sequence"/>
</dbReference>
<evidence type="ECO:0000256" key="5">
    <source>
        <dbReference type="ARBA" id="ARBA00022737"/>
    </source>
</evidence>
<comment type="caution">
    <text evidence="10">The sequence shown here is derived from an EMBL/GenBank/DDBJ whole genome shotgun (WGS) entry which is preliminary data.</text>
</comment>
<dbReference type="Gene3D" id="3.80.10.10">
    <property type="entry name" value="Ribonuclease Inhibitor"/>
    <property type="match status" value="2"/>
</dbReference>
<keyword evidence="2" id="KW-0433">Leucine-rich repeat</keyword>
<dbReference type="SMART" id="SM00369">
    <property type="entry name" value="LRR_TYP"/>
    <property type="match status" value="4"/>
</dbReference>
<evidence type="ECO:0000256" key="6">
    <source>
        <dbReference type="ARBA" id="ARBA00022989"/>
    </source>
</evidence>
<evidence type="ECO:0000313" key="11">
    <source>
        <dbReference type="Proteomes" id="UP001187471"/>
    </source>
</evidence>
<keyword evidence="6 8" id="KW-1133">Transmembrane helix</keyword>
<evidence type="ECO:0000256" key="2">
    <source>
        <dbReference type="ARBA" id="ARBA00022614"/>
    </source>
</evidence>
<sequence>MARLMPSVLFMCLNTITIAIILTLIPLFAESRTLGSDVQVLRAIKQSIDPVSITSSSFLHSWNFNTDPCESMGANFLGILCTIPQDNSSSRITVIDLEGDGYEGFLTPAVGNLTELTVLNLSNNKFRGPIPSSVSKLVKLTRLLLADNFFSGSLPPRIYRLKKIGSLDLSRNRLSGSIPGELSGFRSLTLLGLSNNEFSGRIPILAGLWQLNTLDLSSNQLYGTLPQLPQNLRTLLLGHNLLSGHISSIRRLENLRTLDLSDNRFSGSIDHEILTLPELSRLNVSVNRFTTMEVIRFSDSATQLQVLDVHANRLHGRLPVTLVTYGSLTTVNVGSNLFSGRIPPEYGERLGRPWRNLFLDHNFLVGGLPPQFTNSAVRIRGSLAHNCLSCPASVQLCHGGQRAAAECVGGGGK</sequence>
<dbReference type="SUPFAM" id="SSF52058">
    <property type="entry name" value="L domain-like"/>
    <property type="match status" value="1"/>
</dbReference>
<dbReference type="InterPro" id="IPR001611">
    <property type="entry name" value="Leu-rich_rpt"/>
</dbReference>
<keyword evidence="11" id="KW-1185">Reference proteome</keyword>
<dbReference type="Pfam" id="PF00560">
    <property type="entry name" value="LRR_1"/>
    <property type="match status" value="4"/>
</dbReference>
<comment type="subcellular location">
    <subcellularLocation>
        <location evidence="1">Membrane</location>
    </subcellularLocation>
</comment>
<reference evidence="10" key="1">
    <citation type="submission" date="2022-12" db="EMBL/GenBank/DDBJ databases">
        <title>Draft genome assemblies for two species of Escallonia (Escalloniales).</title>
        <authorList>
            <person name="Chanderbali A."/>
            <person name="Dervinis C."/>
            <person name="Anghel I."/>
            <person name="Soltis D."/>
            <person name="Soltis P."/>
            <person name="Zapata F."/>
        </authorList>
    </citation>
    <scope>NUCLEOTIDE SEQUENCE</scope>
    <source>
        <strain evidence="10">UCBG92.1500</strain>
        <tissue evidence="10">Leaf</tissue>
    </source>
</reference>
<dbReference type="InterPro" id="IPR053213">
    <property type="entry name" value="RLP29"/>
</dbReference>
<dbReference type="InterPro" id="IPR013210">
    <property type="entry name" value="LRR_N_plant-typ"/>
</dbReference>
<dbReference type="PANTHER" id="PTHR48009">
    <property type="entry name" value="LEUCINE-RICH REPEAT (LRR) FAMILY PROTEIN"/>
    <property type="match status" value="1"/>
</dbReference>
<gene>
    <name evidence="10" type="ORF">RJ640_017037</name>
</gene>
<keyword evidence="3 8" id="KW-0812">Transmembrane</keyword>
<dbReference type="EMBL" id="JAVXUO010002733">
    <property type="protein sequence ID" value="KAK2970306.1"/>
    <property type="molecule type" value="Genomic_DNA"/>
</dbReference>
<evidence type="ECO:0000256" key="1">
    <source>
        <dbReference type="ARBA" id="ARBA00004370"/>
    </source>
</evidence>
<dbReference type="PRINTS" id="PR00019">
    <property type="entry name" value="LEURICHRPT"/>
</dbReference>
<name>A0AA88U699_9ASTE</name>
<organism evidence="10 11">
    <name type="scientific">Escallonia rubra</name>
    <dbReference type="NCBI Taxonomy" id="112253"/>
    <lineage>
        <taxon>Eukaryota</taxon>
        <taxon>Viridiplantae</taxon>
        <taxon>Streptophyta</taxon>
        <taxon>Embryophyta</taxon>
        <taxon>Tracheophyta</taxon>
        <taxon>Spermatophyta</taxon>
        <taxon>Magnoliopsida</taxon>
        <taxon>eudicotyledons</taxon>
        <taxon>Gunneridae</taxon>
        <taxon>Pentapetalae</taxon>
        <taxon>asterids</taxon>
        <taxon>campanulids</taxon>
        <taxon>Escalloniales</taxon>
        <taxon>Escalloniaceae</taxon>
        <taxon>Escallonia</taxon>
    </lineage>
</organism>
<dbReference type="InterPro" id="IPR032675">
    <property type="entry name" value="LRR_dom_sf"/>
</dbReference>
<dbReference type="GO" id="GO:0016020">
    <property type="term" value="C:membrane"/>
    <property type="evidence" value="ECO:0007669"/>
    <property type="project" value="UniProtKB-SubCell"/>
</dbReference>
<evidence type="ECO:0000256" key="4">
    <source>
        <dbReference type="ARBA" id="ARBA00022729"/>
    </source>
</evidence>